<sequence>MEHDWVHTIKSILEAICALRSGQANHPYKLCLDVGENYTSKEHLILLGRSFMATARTMVDVHHGKLTMTVLGEVDEFDVFTGKEEKELNTFFNVTTEETNATADEPMEDLEEFSQAFQDEVRILNEEKTDIIETNEMDVIDVNCFEG</sequence>
<proteinExistence type="predicted"/>
<accession>A0AAE0CL38</accession>
<reference evidence="1" key="1">
    <citation type="journal article" date="2023" name="Plant J.">
        <title>Genome sequences and population genomics provide insights into the demographic history, inbreeding, and mutation load of two 'living fossil' tree species of Dipteronia.</title>
        <authorList>
            <person name="Feng Y."/>
            <person name="Comes H.P."/>
            <person name="Chen J."/>
            <person name="Zhu S."/>
            <person name="Lu R."/>
            <person name="Zhang X."/>
            <person name="Li P."/>
            <person name="Qiu J."/>
            <person name="Olsen K.M."/>
            <person name="Qiu Y."/>
        </authorList>
    </citation>
    <scope>NUCLEOTIDE SEQUENCE</scope>
    <source>
        <strain evidence="1">KIB01</strain>
    </source>
</reference>
<evidence type="ECO:0000313" key="1">
    <source>
        <dbReference type="EMBL" id="KAK2655119.1"/>
    </source>
</evidence>
<comment type="caution">
    <text evidence="1">The sequence shown here is derived from an EMBL/GenBank/DDBJ whole genome shotgun (WGS) entry which is preliminary data.</text>
</comment>
<organism evidence="1 2">
    <name type="scientific">Dipteronia dyeriana</name>
    <dbReference type="NCBI Taxonomy" id="168575"/>
    <lineage>
        <taxon>Eukaryota</taxon>
        <taxon>Viridiplantae</taxon>
        <taxon>Streptophyta</taxon>
        <taxon>Embryophyta</taxon>
        <taxon>Tracheophyta</taxon>
        <taxon>Spermatophyta</taxon>
        <taxon>Magnoliopsida</taxon>
        <taxon>eudicotyledons</taxon>
        <taxon>Gunneridae</taxon>
        <taxon>Pentapetalae</taxon>
        <taxon>rosids</taxon>
        <taxon>malvids</taxon>
        <taxon>Sapindales</taxon>
        <taxon>Sapindaceae</taxon>
        <taxon>Hippocastanoideae</taxon>
        <taxon>Acereae</taxon>
        <taxon>Dipteronia</taxon>
    </lineage>
</organism>
<evidence type="ECO:0000313" key="2">
    <source>
        <dbReference type="Proteomes" id="UP001280121"/>
    </source>
</evidence>
<protein>
    <submittedName>
        <fullName evidence="1">Uncharacterized protein</fullName>
    </submittedName>
</protein>
<name>A0AAE0CL38_9ROSI</name>
<keyword evidence="2" id="KW-1185">Reference proteome</keyword>
<dbReference type="AlphaFoldDB" id="A0AAE0CL38"/>
<dbReference type="Proteomes" id="UP001280121">
    <property type="component" value="Unassembled WGS sequence"/>
</dbReference>
<gene>
    <name evidence="1" type="ORF">Ddye_008171</name>
</gene>
<dbReference type="EMBL" id="JANJYI010000003">
    <property type="protein sequence ID" value="KAK2655119.1"/>
    <property type="molecule type" value="Genomic_DNA"/>
</dbReference>